<keyword evidence="1" id="KW-0732">Signal</keyword>
<dbReference type="InterPro" id="IPR004843">
    <property type="entry name" value="Calcineurin-like_PHP"/>
</dbReference>
<evidence type="ECO:0000256" key="1">
    <source>
        <dbReference type="SAM" id="SignalP"/>
    </source>
</evidence>
<dbReference type="InterPro" id="IPR051918">
    <property type="entry name" value="STPP_CPPED1"/>
</dbReference>
<dbReference type="RefSeq" id="WP_119034482.1">
    <property type="nucleotide sequence ID" value="NZ_QXDC01000002.1"/>
</dbReference>
<dbReference type="Pfam" id="PF00149">
    <property type="entry name" value="Metallophos"/>
    <property type="match status" value="1"/>
</dbReference>
<feature type="domain" description="Calcineurin-like phosphoesterase" evidence="2">
    <location>
        <begin position="30"/>
        <end position="280"/>
    </location>
</feature>
<comment type="caution">
    <text evidence="3">The sequence shown here is derived from an EMBL/GenBank/DDBJ whole genome shotgun (WGS) entry which is preliminary data.</text>
</comment>
<evidence type="ECO:0000259" key="2">
    <source>
        <dbReference type="Pfam" id="PF00149"/>
    </source>
</evidence>
<dbReference type="OrthoDB" id="475207at2"/>
<reference evidence="3 4" key="1">
    <citation type="submission" date="2018-08" db="EMBL/GenBank/DDBJ databases">
        <title>Genomic Encyclopedia of Type Strains, Phase IV (KMG-IV): sequencing the most valuable type-strain genomes for metagenomic binning, comparative biology and taxonomic classification.</title>
        <authorList>
            <person name="Goeker M."/>
        </authorList>
    </citation>
    <scope>NUCLEOTIDE SEQUENCE [LARGE SCALE GENOMIC DNA]</scope>
    <source>
        <strain evidence="3 4">DSM 25527</strain>
    </source>
</reference>
<gene>
    <name evidence="3" type="ORF">DFR49_0778</name>
</gene>
<dbReference type="InterPro" id="IPR029052">
    <property type="entry name" value="Metallo-depent_PP-like"/>
</dbReference>
<dbReference type="GO" id="GO:0016787">
    <property type="term" value="F:hydrolase activity"/>
    <property type="evidence" value="ECO:0007669"/>
    <property type="project" value="InterPro"/>
</dbReference>
<dbReference type="Proteomes" id="UP000266568">
    <property type="component" value="Unassembled WGS sequence"/>
</dbReference>
<dbReference type="SUPFAM" id="SSF56300">
    <property type="entry name" value="Metallo-dependent phosphatases"/>
    <property type="match status" value="1"/>
</dbReference>
<feature type="signal peptide" evidence="1">
    <location>
        <begin position="1"/>
        <end position="26"/>
    </location>
</feature>
<name>A0A397PG75_9SPHN</name>
<dbReference type="EMBL" id="QXDC01000002">
    <property type="protein sequence ID" value="RIA46245.1"/>
    <property type="molecule type" value="Genomic_DNA"/>
</dbReference>
<accession>A0A397PG75</accession>
<dbReference type="PANTHER" id="PTHR43143">
    <property type="entry name" value="METALLOPHOSPHOESTERASE, CALCINEURIN SUPERFAMILY"/>
    <property type="match status" value="1"/>
</dbReference>
<keyword evidence="4" id="KW-1185">Reference proteome</keyword>
<dbReference type="AlphaFoldDB" id="A0A397PG75"/>
<organism evidence="3 4">
    <name type="scientific">Hephaestia caeni</name>
    <dbReference type="NCBI Taxonomy" id="645617"/>
    <lineage>
        <taxon>Bacteria</taxon>
        <taxon>Pseudomonadati</taxon>
        <taxon>Pseudomonadota</taxon>
        <taxon>Alphaproteobacteria</taxon>
        <taxon>Sphingomonadales</taxon>
        <taxon>Sphingomonadaceae</taxon>
        <taxon>Hephaestia</taxon>
    </lineage>
</organism>
<feature type="chain" id="PRO_5017487394" evidence="1">
    <location>
        <begin position="27"/>
        <end position="386"/>
    </location>
</feature>
<proteinExistence type="predicted"/>
<dbReference type="PANTHER" id="PTHR43143:SF5">
    <property type="entry name" value="SECRETED PROTEIN"/>
    <property type="match status" value="1"/>
</dbReference>
<protein>
    <submittedName>
        <fullName evidence="3">Calcineurin-like phosphoesterase family protein</fullName>
    </submittedName>
</protein>
<sequence>MLLLSRRLFAIFAGATLLAAALPASAEIFTVAVVPDTQNYADATLPQPRGEDTFVQQMRYLVDTRDEKNLAFVTFVGDIVQHGDGRFRQQIGTDATPRYRYWDTRAEWDIANRAISVLGHSGIPFGMSPGNHDYDNYSWWLDGNGPGAGRPLSGGRVWDLYFGPQSRYFAGRSWYGGAFNQGLNSYQFFTGAGRRFLHLSLEMQPTPAALEWAQGVIDAHPGLPIIVTTHEWLLPAATGRTERSNGYQSYFAGTDHLPPDEVWNRFIRRNAQIFLILSGHNWTPTVDGVSQGENLRVDRNDAGHPVYQMLQDYQGNTVGPDGTPGSANGGAGWLRFIAFDTERRKMHFYTYSPLLSRYAGRDGERTFGAEPRYSDFELDFPPQLLR</sequence>
<dbReference type="Gene3D" id="3.60.21.10">
    <property type="match status" value="1"/>
</dbReference>
<evidence type="ECO:0000313" key="3">
    <source>
        <dbReference type="EMBL" id="RIA46245.1"/>
    </source>
</evidence>
<evidence type="ECO:0000313" key="4">
    <source>
        <dbReference type="Proteomes" id="UP000266568"/>
    </source>
</evidence>